<feature type="compositionally biased region" description="Low complexity" evidence="7">
    <location>
        <begin position="39"/>
        <end position="50"/>
    </location>
</feature>
<dbReference type="GO" id="GO:0003723">
    <property type="term" value="F:RNA binding"/>
    <property type="evidence" value="ECO:0007669"/>
    <property type="project" value="UniProtKB-UniRule"/>
</dbReference>
<dbReference type="OrthoDB" id="10259640at2759"/>
<evidence type="ECO:0000256" key="6">
    <source>
        <dbReference type="RuleBase" id="RU365068"/>
    </source>
</evidence>
<evidence type="ECO:0000256" key="5">
    <source>
        <dbReference type="PROSITE-ProRule" id="PRU00552"/>
    </source>
</evidence>
<dbReference type="InterPro" id="IPR011545">
    <property type="entry name" value="DEAD/DEAH_box_helicase_dom"/>
</dbReference>
<protein>
    <recommendedName>
        <fullName evidence="6">ATP-dependent RNA helicase</fullName>
        <ecNumber evidence="6">3.6.4.13</ecNumber>
    </recommendedName>
</protein>
<reference evidence="9 10" key="1">
    <citation type="submission" date="2013-09" db="EMBL/GenBank/DDBJ databases">
        <title>Corchorus capsularis genome sequencing.</title>
        <authorList>
            <person name="Alam M."/>
            <person name="Haque M.S."/>
            <person name="Islam M.S."/>
            <person name="Emdad E.M."/>
            <person name="Islam M.M."/>
            <person name="Ahmed B."/>
            <person name="Halim A."/>
            <person name="Hossen Q.M.M."/>
            <person name="Hossain M.Z."/>
            <person name="Ahmed R."/>
            <person name="Khan M.M."/>
            <person name="Islam R."/>
            <person name="Rashid M.M."/>
            <person name="Khan S.A."/>
            <person name="Rahman M.S."/>
            <person name="Alam M."/>
        </authorList>
    </citation>
    <scope>NUCLEOTIDE SEQUENCE [LARGE SCALE GENOMIC DNA]</scope>
    <source>
        <strain evidence="10">cv. CVL-1</strain>
        <tissue evidence="9">Whole seedling</tissue>
    </source>
</reference>
<dbReference type="Gramene" id="OMP05347">
    <property type="protein sequence ID" value="OMP05347"/>
    <property type="gene ID" value="CCACVL1_01938"/>
</dbReference>
<evidence type="ECO:0000256" key="7">
    <source>
        <dbReference type="SAM" id="MobiDB-lite"/>
    </source>
</evidence>
<evidence type="ECO:0000256" key="1">
    <source>
        <dbReference type="ARBA" id="ARBA00022741"/>
    </source>
</evidence>
<keyword evidence="4 6" id="KW-0067">ATP-binding</keyword>
<dbReference type="PROSITE" id="PS51195">
    <property type="entry name" value="Q_MOTIF"/>
    <property type="match status" value="1"/>
</dbReference>
<feature type="region of interest" description="Disordered" evidence="7">
    <location>
        <begin position="29"/>
        <end position="52"/>
    </location>
</feature>
<comment type="domain">
    <text evidence="6">The Q motif is unique to and characteristic of the DEAD box family of RNA helicases and controls ATP binding and hydrolysis.</text>
</comment>
<dbReference type="PANTHER" id="PTHR24031">
    <property type="entry name" value="RNA HELICASE"/>
    <property type="match status" value="1"/>
</dbReference>
<keyword evidence="2 6" id="KW-0378">Hydrolase</keyword>
<keyword evidence="3 6" id="KW-0347">Helicase</keyword>
<comment type="caution">
    <text evidence="9">The sequence shown here is derived from an EMBL/GenBank/DDBJ whole genome shotgun (WGS) entry which is preliminary data.</text>
</comment>
<feature type="short sequence motif" description="Q motif" evidence="5">
    <location>
        <begin position="71"/>
        <end position="99"/>
    </location>
</feature>
<dbReference type="Gene3D" id="3.40.50.300">
    <property type="entry name" value="P-loop containing nucleotide triphosphate hydrolases"/>
    <property type="match status" value="1"/>
</dbReference>
<evidence type="ECO:0000313" key="10">
    <source>
        <dbReference type="Proteomes" id="UP000188268"/>
    </source>
</evidence>
<keyword evidence="10" id="KW-1185">Reference proteome</keyword>
<gene>
    <name evidence="9" type="ORF">CCACVL1_01938</name>
</gene>
<feature type="non-terminal residue" evidence="9">
    <location>
        <position position="128"/>
    </location>
</feature>
<dbReference type="Pfam" id="PF00270">
    <property type="entry name" value="DEAD"/>
    <property type="match status" value="1"/>
</dbReference>
<evidence type="ECO:0000313" key="9">
    <source>
        <dbReference type="EMBL" id="OMP05347.1"/>
    </source>
</evidence>
<keyword evidence="1 6" id="KW-0547">Nucleotide-binding</keyword>
<sequence length="128" mass="14125">MRRPKSRTFRKQQKNNEIEEIETLNKWIESQKPESGTNPLSLDPLKPKSPVGRIVDPLTGAASFSRYAGARKFYELPLSKRTKNGLEEGGFKKMTDIQVASLPHALCGRDVLGAAKTGSGKTLAFVIP</sequence>
<comment type="function">
    <text evidence="6">RNA helicase.</text>
</comment>
<feature type="domain" description="DEAD-box RNA helicase Q" evidence="8">
    <location>
        <begin position="71"/>
        <end position="99"/>
    </location>
</feature>
<dbReference type="GO" id="GO:0003724">
    <property type="term" value="F:RNA helicase activity"/>
    <property type="evidence" value="ECO:0007669"/>
    <property type="project" value="UniProtKB-EC"/>
</dbReference>
<evidence type="ECO:0000256" key="2">
    <source>
        <dbReference type="ARBA" id="ARBA00022801"/>
    </source>
</evidence>
<dbReference type="EC" id="3.6.4.13" evidence="6"/>
<organism evidence="9 10">
    <name type="scientific">Corchorus capsularis</name>
    <name type="common">Jute</name>
    <dbReference type="NCBI Taxonomy" id="210143"/>
    <lineage>
        <taxon>Eukaryota</taxon>
        <taxon>Viridiplantae</taxon>
        <taxon>Streptophyta</taxon>
        <taxon>Embryophyta</taxon>
        <taxon>Tracheophyta</taxon>
        <taxon>Spermatophyta</taxon>
        <taxon>Magnoliopsida</taxon>
        <taxon>eudicotyledons</taxon>
        <taxon>Gunneridae</taxon>
        <taxon>Pentapetalae</taxon>
        <taxon>rosids</taxon>
        <taxon>malvids</taxon>
        <taxon>Malvales</taxon>
        <taxon>Malvaceae</taxon>
        <taxon>Grewioideae</taxon>
        <taxon>Apeibeae</taxon>
        <taxon>Corchorus</taxon>
    </lineage>
</organism>
<keyword evidence="6" id="KW-0694">RNA-binding</keyword>
<accession>A0A1R3KE24</accession>
<dbReference type="EMBL" id="AWWV01005407">
    <property type="protein sequence ID" value="OMP05347.1"/>
    <property type="molecule type" value="Genomic_DNA"/>
</dbReference>
<proteinExistence type="inferred from homology"/>
<dbReference type="SUPFAM" id="SSF52540">
    <property type="entry name" value="P-loop containing nucleoside triphosphate hydrolases"/>
    <property type="match status" value="1"/>
</dbReference>
<comment type="similarity">
    <text evidence="6">Belongs to the DEAD box helicase family.</text>
</comment>
<evidence type="ECO:0000256" key="4">
    <source>
        <dbReference type="ARBA" id="ARBA00022840"/>
    </source>
</evidence>
<name>A0A1R3KE24_COCAP</name>
<evidence type="ECO:0000259" key="8">
    <source>
        <dbReference type="PROSITE" id="PS51195"/>
    </source>
</evidence>
<dbReference type="STRING" id="210143.A0A1R3KE24"/>
<evidence type="ECO:0000256" key="3">
    <source>
        <dbReference type="ARBA" id="ARBA00022806"/>
    </source>
</evidence>
<dbReference type="Proteomes" id="UP000188268">
    <property type="component" value="Unassembled WGS sequence"/>
</dbReference>
<dbReference type="GO" id="GO:0005524">
    <property type="term" value="F:ATP binding"/>
    <property type="evidence" value="ECO:0007669"/>
    <property type="project" value="UniProtKB-UniRule"/>
</dbReference>
<dbReference type="GO" id="GO:0016787">
    <property type="term" value="F:hydrolase activity"/>
    <property type="evidence" value="ECO:0007669"/>
    <property type="project" value="UniProtKB-KW"/>
</dbReference>
<dbReference type="InterPro" id="IPR027417">
    <property type="entry name" value="P-loop_NTPase"/>
</dbReference>
<dbReference type="AlphaFoldDB" id="A0A1R3KE24"/>
<comment type="catalytic activity">
    <reaction evidence="6">
        <text>ATP + H2O = ADP + phosphate + H(+)</text>
        <dbReference type="Rhea" id="RHEA:13065"/>
        <dbReference type="ChEBI" id="CHEBI:15377"/>
        <dbReference type="ChEBI" id="CHEBI:15378"/>
        <dbReference type="ChEBI" id="CHEBI:30616"/>
        <dbReference type="ChEBI" id="CHEBI:43474"/>
        <dbReference type="ChEBI" id="CHEBI:456216"/>
        <dbReference type="EC" id="3.6.4.13"/>
    </reaction>
</comment>
<dbReference type="InterPro" id="IPR014014">
    <property type="entry name" value="RNA_helicase_DEAD_Q_motif"/>
</dbReference>